<keyword evidence="3 6" id="KW-0812">Transmembrane</keyword>
<feature type="transmembrane region" description="Helical" evidence="7">
    <location>
        <begin position="12"/>
        <end position="32"/>
    </location>
</feature>
<sequence length="273" mass="29615">MWASLADYAYLQHALVAAILTSIVCGFIGTIVMEKKMIMLSGGVAHAAFGGIGLSYLAGFSPMLGALLFSVTSSVGIGRINRDSKGNTDVLIGLLWSMGMALGILFISFMDGYPPDLTTYLFGNILTVPGSEVKAMVIITLLVTGTILLFYNAYKIFLLDEEFAKVQGIKSTWLEYILFILLGLAIVVLIQVVGFLLIFALVTSPPASAKFFTKKLGHMITLATAFCLVFTVGGLWISYSFDIPSGATIILLSGLSYFLCYSIYLLKTKWKRT</sequence>
<keyword evidence="9" id="KW-1185">Reference proteome</keyword>
<evidence type="ECO:0000256" key="4">
    <source>
        <dbReference type="ARBA" id="ARBA00022989"/>
    </source>
</evidence>
<dbReference type="Pfam" id="PF00950">
    <property type="entry name" value="ABC-3"/>
    <property type="match status" value="1"/>
</dbReference>
<proteinExistence type="inferred from homology"/>
<evidence type="ECO:0000256" key="5">
    <source>
        <dbReference type="ARBA" id="ARBA00023136"/>
    </source>
</evidence>
<evidence type="ECO:0000313" key="9">
    <source>
        <dbReference type="Proteomes" id="UP001589836"/>
    </source>
</evidence>
<feature type="transmembrane region" description="Helical" evidence="7">
    <location>
        <begin position="90"/>
        <end position="113"/>
    </location>
</feature>
<gene>
    <name evidence="8" type="ORF">ACFFGV_04945</name>
</gene>
<dbReference type="PANTHER" id="PTHR30477:SF18">
    <property type="entry name" value="METAL TRANSPORT SYSTEM MEMBRANE PROTEIN CT_417-RELATED"/>
    <property type="match status" value="1"/>
</dbReference>
<name>A0ABV6LKL7_9BACI</name>
<dbReference type="SUPFAM" id="SSF81345">
    <property type="entry name" value="ABC transporter involved in vitamin B12 uptake, BtuC"/>
    <property type="match status" value="1"/>
</dbReference>
<evidence type="ECO:0000313" key="8">
    <source>
        <dbReference type="EMBL" id="MFC0522938.1"/>
    </source>
</evidence>
<feature type="transmembrane region" description="Helical" evidence="7">
    <location>
        <begin position="216"/>
        <end position="237"/>
    </location>
</feature>
<feature type="transmembrane region" description="Helical" evidence="7">
    <location>
        <begin position="44"/>
        <end position="70"/>
    </location>
</feature>
<evidence type="ECO:0000256" key="2">
    <source>
        <dbReference type="ARBA" id="ARBA00008034"/>
    </source>
</evidence>
<evidence type="ECO:0000256" key="1">
    <source>
        <dbReference type="ARBA" id="ARBA00004141"/>
    </source>
</evidence>
<organism evidence="8 9">
    <name type="scientific">Pontibacillus salicampi</name>
    <dbReference type="NCBI Taxonomy" id="1449801"/>
    <lineage>
        <taxon>Bacteria</taxon>
        <taxon>Bacillati</taxon>
        <taxon>Bacillota</taxon>
        <taxon>Bacilli</taxon>
        <taxon>Bacillales</taxon>
        <taxon>Bacillaceae</taxon>
        <taxon>Pontibacillus</taxon>
    </lineage>
</organism>
<dbReference type="PANTHER" id="PTHR30477">
    <property type="entry name" value="ABC-TRANSPORTER METAL-BINDING PROTEIN"/>
    <property type="match status" value="1"/>
</dbReference>
<keyword evidence="4 7" id="KW-1133">Transmembrane helix</keyword>
<reference evidence="8 9" key="1">
    <citation type="submission" date="2024-09" db="EMBL/GenBank/DDBJ databases">
        <authorList>
            <person name="Sun Q."/>
            <person name="Mori K."/>
        </authorList>
    </citation>
    <scope>NUCLEOTIDE SEQUENCE [LARGE SCALE GENOMIC DNA]</scope>
    <source>
        <strain evidence="8 9">NCAIM B.02529</strain>
    </source>
</reference>
<keyword evidence="5 7" id="KW-0472">Membrane</keyword>
<evidence type="ECO:0000256" key="3">
    <source>
        <dbReference type="ARBA" id="ARBA00022692"/>
    </source>
</evidence>
<accession>A0ABV6LKL7</accession>
<keyword evidence="6" id="KW-0813">Transport</keyword>
<evidence type="ECO:0000256" key="6">
    <source>
        <dbReference type="RuleBase" id="RU003943"/>
    </source>
</evidence>
<dbReference type="InterPro" id="IPR037294">
    <property type="entry name" value="ABC_BtuC-like"/>
</dbReference>
<dbReference type="EMBL" id="JBHLTP010000003">
    <property type="protein sequence ID" value="MFC0522938.1"/>
    <property type="molecule type" value="Genomic_DNA"/>
</dbReference>
<feature type="transmembrane region" description="Helical" evidence="7">
    <location>
        <begin position="173"/>
        <end position="204"/>
    </location>
</feature>
<feature type="transmembrane region" description="Helical" evidence="7">
    <location>
        <begin position="243"/>
        <end position="266"/>
    </location>
</feature>
<comment type="subcellular location">
    <subcellularLocation>
        <location evidence="6">Cell membrane</location>
        <topology evidence="6">Multi-pass membrane protein</topology>
    </subcellularLocation>
    <subcellularLocation>
        <location evidence="1">Membrane</location>
        <topology evidence="1">Multi-pass membrane protein</topology>
    </subcellularLocation>
</comment>
<comment type="caution">
    <text evidence="8">The sequence shown here is derived from an EMBL/GenBank/DDBJ whole genome shotgun (WGS) entry which is preliminary data.</text>
</comment>
<evidence type="ECO:0000256" key="7">
    <source>
        <dbReference type="SAM" id="Phobius"/>
    </source>
</evidence>
<comment type="similarity">
    <text evidence="2 6">Belongs to the ABC-3 integral membrane protein family.</text>
</comment>
<protein>
    <submittedName>
        <fullName evidence="8">Metal ABC transporter permease</fullName>
    </submittedName>
</protein>
<dbReference type="Proteomes" id="UP001589836">
    <property type="component" value="Unassembled WGS sequence"/>
</dbReference>
<dbReference type="InterPro" id="IPR001626">
    <property type="entry name" value="ABC_TroCD"/>
</dbReference>
<dbReference type="CDD" id="cd06550">
    <property type="entry name" value="TM_ABC_iron-siderophores_like"/>
    <property type="match status" value="1"/>
</dbReference>
<feature type="transmembrane region" description="Helical" evidence="7">
    <location>
        <begin position="133"/>
        <end position="153"/>
    </location>
</feature>
<dbReference type="Gene3D" id="1.10.3470.10">
    <property type="entry name" value="ABC transporter involved in vitamin B12 uptake, BtuC"/>
    <property type="match status" value="1"/>
</dbReference>